<dbReference type="CDD" id="cd08432">
    <property type="entry name" value="PBP2_GcdR_TrpI_HvrB_AmpR_like"/>
    <property type="match status" value="1"/>
</dbReference>
<dbReference type="Gene3D" id="3.40.190.10">
    <property type="entry name" value="Periplasmic binding protein-like II"/>
    <property type="match status" value="2"/>
</dbReference>
<comment type="similarity">
    <text evidence="1">Belongs to the LysR transcriptional regulatory family.</text>
</comment>
<dbReference type="PANTHER" id="PTHR30537">
    <property type="entry name" value="HTH-TYPE TRANSCRIPTIONAL REGULATOR"/>
    <property type="match status" value="1"/>
</dbReference>
<gene>
    <name evidence="6" type="ORF">H0A68_03800</name>
</gene>
<evidence type="ECO:0000256" key="2">
    <source>
        <dbReference type="ARBA" id="ARBA00023015"/>
    </source>
</evidence>
<dbReference type="InterPro" id="IPR036388">
    <property type="entry name" value="WH-like_DNA-bd_sf"/>
</dbReference>
<accession>A0A853F613</accession>
<dbReference type="SUPFAM" id="SSF46785">
    <property type="entry name" value="Winged helix' DNA-binding domain"/>
    <property type="match status" value="1"/>
</dbReference>
<dbReference type="InterPro" id="IPR036390">
    <property type="entry name" value="WH_DNA-bd_sf"/>
</dbReference>
<evidence type="ECO:0000259" key="5">
    <source>
        <dbReference type="PROSITE" id="PS50931"/>
    </source>
</evidence>
<dbReference type="AlphaFoldDB" id="A0A853F613"/>
<dbReference type="EMBL" id="JACCEW010000001">
    <property type="protein sequence ID" value="NYT35984.1"/>
    <property type="molecule type" value="Genomic_DNA"/>
</dbReference>
<dbReference type="GO" id="GO:0003700">
    <property type="term" value="F:DNA-binding transcription factor activity"/>
    <property type="evidence" value="ECO:0007669"/>
    <property type="project" value="InterPro"/>
</dbReference>
<protein>
    <submittedName>
        <fullName evidence="6">LysR family transcriptional regulator</fullName>
    </submittedName>
</protein>
<dbReference type="InterPro" id="IPR005119">
    <property type="entry name" value="LysR_subst-bd"/>
</dbReference>
<dbReference type="GO" id="GO:0043565">
    <property type="term" value="F:sequence-specific DNA binding"/>
    <property type="evidence" value="ECO:0007669"/>
    <property type="project" value="TreeGrafter"/>
</dbReference>
<name>A0A853F613_9BURK</name>
<dbReference type="InterPro" id="IPR058163">
    <property type="entry name" value="LysR-type_TF_proteobact-type"/>
</dbReference>
<reference evidence="6 7" key="1">
    <citation type="submission" date="2020-07" db="EMBL/GenBank/DDBJ databases">
        <title>Taxonomic revisions and descriptions of new bacterial species based on genomic comparisons in the high-G+C-content subgroup of the family Alcaligenaceae.</title>
        <authorList>
            <person name="Szabo A."/>
            <person name="Felfoldi T."/>
        </authorList>
    </citation>
    <scope>NUCLEOTIDE SEQUENCE [LARGE SCALE GENOMIC DNA]</scope>
    <source>
        <strain evidence="6 7">DSM 25264</strain>
    </source>
</reference>
<dbReference type="PANTHER" id="PTHR30537:SF74">
    <property type="entry name" value="HTH-TYPE TRANSCRIPTIONAL REGULATOR TRPI"/>
    <property type="match status" value="1"/>
</dbReference>
<feature type="domain" description="HTH lysR-type" evidence="5">
    <location>
        <begin position="6"/>
        <end position="63"/>
    </location>
</feature>
<dbReference type="Gene3D" id="1.10.10.10">
    <property type="entry name" value="Winged helix-like DNA-binding domain superfamily/Winged helix DNA-binding domain"/>
    <property type="match status" value="1"/>
</dbReference>
<evidence type="ECO:0000256" key="4">
    <source>
        <dbReference type="ARBA" id="ARBA00023163"/>
    </source>
</evidence>
<sequence>MNPHLPPLNPLRVFECVVRQQSFTAAARELHITQGAVSHQIRALENWLGFKLFERTGGQLRPTGGAAIYARALDGAFKDIVRATQELASTGAQQVLIVRGHTTFFTHWLIPLLPAFQKAHPEIRLRLATNVEWVDFSRDQADVGIRYGDGKWENLCCDLLFSDELTPVMAPELAAALPRPCPLEALLALPLLHSNRRPDRWPDWIRAAKGKRAFCAGDMYYEDLSIIYECAMQGLGVALGQMRYLQGELAQGKLVAPYPFVLRRALGYYLVCPQSQANDSKIACFRNWLLAQV</sequence>
<dbReference type="PRINTS" id="PR00039">
    <property type="entry name" value="HTHLYSR"/>
</dbReference>
<dbReference type="GO" id="GO:0006351">
    <property type="term" value="P:DNA-templated transcription"/>
    <property type="evidence" value="ECO:0007669"/>
    <property type="project" value="TreeGrafter"/>
</dbReference>
<dbReference type="Pfam" id="PF03466">
    <property type="entry name" value="LysR_substrate"/>
    <property type="match status" value="1"/>
</dbReference>
<dbReference type="OrthoDB" id="8683153at2"/>
<dbReference type="RefSeq" id="WP_129967903.1">
    <property type="nucleotide sequence ID" value="NZ_JACCEW010000001.1"/>
</dbReference>
<keyword evidence="4" id="KW-0804">Transcription</keyword>
<dbReference type="InterPro" id="IPR000847">
    <property type="entry name" value="LysR_HTH_N"/>
</dbReference>
<keyword evidence="7" id="KW-1185">Reference proteome</keyword>
<evidence type="ECO:0000313" key="7">
    <source>
        <dbReference type="Proteomes" id="UP000580517"/>
    </source>
</evidence>
<evidence type="ECO:0000256" key="1">
    <source>
        <dbReference type="ARBA" id="ARBA00009437"/>
    </source>
</evidence>
<keyword evidence="3" id="KW-0238">DNA-binding</keyword>
<evidence type="ECO:0000256" key="3">
    <source>
        <dbReference type="ARBA" id="ARBA00023125"/>
    </source>
</evidence>
<dbReference type="PROSITE" id="PS50931">
    <property type="entry name" value="HTH_LYSR"/>
    <property type="match status" value="1"/>
</dbReference>
<dbReference type="Pfam" id="PF00126">
    <property type="entry name" value="HTH_1"/>
    <property type="match status" value="1"/>
</dbReference>
<proteinExistence type="inferred from homology"/>
<organism evidence="6 7">
    <name type="scientific">Allopusillimonas soli</name>
    <dbReference type="NCBI Taxonomy" id="659016"/>
    <lineage>
        <taxon>Bacteria</taxon>
        <taxon>Pseudomonadati</taxon>
        <taxon>Pseudomonadota</taxon>
        <taxon>Betaproteobacteria</taxon>
        <taxon>Burkholderiales</taxon>
        <taxon>Alcaligenaceae</taxon>
        <taxon>Allopusillimonas</taxon>
    </lineage>
</organism>
<dbReference type="Proteomes" id="UP000580517">
    <property type="component" value="Unassembled WGS sequence"/>
</dbReference>
<evidence type="ECO:0000313" key="6">
    <source>
        <dbReference type="EMBL" id="NYT35984.1"/>
    </source>
</evidence>
<keyword evidence="2" id="KW-0805">Transcription regulation</keyword>
<comment type="caution">
    <text evidence="6">The sequence shown here is derived from an EMBL/GenBank/DDBJ whole genome shotgun (WGS) entry which is preliminary data.</text>
</comment>
<dbReference type="SUPFAM" id="SSF53850">
    <property type="entry name" value="Periplasmic binding protein-like II"/>
    <property type="match status" value="1"/>
</dbReference>